<dbReference type="Pfam" id="PF24476">
    <property type="entry name" value="DUF7580"/>
    <property type="match status" value="1"/>
</dbReference>
<dbReference type="HOGENOM" id="CLU_026305_1_0_1"/>
<keyword evidence="1" id="KW-0732">Signal</keyword>
<dbReference type="eggNOG" id="ENOG502SNN1">
    <property type="taxonomic scope" value="Eukaryota"/>
</dbReference>
<dbReference type="EMBL" id="EQ962655">
    <property type="protein sequence ID" value="EED18571.1"/>
    <property type="molecule type" value="Genomic_DNA"/>
</dbReference>
<feature type="domain" description="DUF7580" evidence="2">
    <location>
        <begin position="195"/>
        <end position="574"/>
    </location>
</feature>
<dbReference type="PANTHER" id="PTHR35186">
    <property type="entry name" value="ANK_REP_REGION DOMAIN-CONTAINING PROTEIN"/>
    <property type="match status" value="1"/>
</dbReference>
<dbReference type="VEuPathDB" id="FungiDB:TSTA_123000"/>
<dbReference type="InParanoid" id="B8MCC5"/>
<reference evidence="4" key="1">
    <citation type="journal article" date="2015" name="Genome Announc.">
        <title>Genome sequence of the AIDS-associated pathogen Penicillium marneffei (ATCC18224) and its near taxonomic relative Talaromyces stipitatus (ATCC10500).</title>
        <authorList>
            <person name="Nierman W.C."/>
            <person name="Fedorova-Abrams N.D."/>
            <person name="Andrianopoulos A."/>
        </authorList>
    </citation>
    <scope>NUCLEOTIDE SEQUENCE [LARGE SCALE GENOMIC DNA]</scope>
    <source>
        <strain evidence="4">ATCC 10500 / CBS 375.48 / QM 6759 / NRRL 1006</strain>
    </source>
</reference>
<dbReference type="STRING" id="441959.B8MCC5"/>
<feature type="chain" id="PRO_5002874962" description="DUF7580 domain-containing protein" evidence="1">
    <location>
        <begin position="28"/>
        <end position="582"/>
    </location>
</feature>
<evidence type="ECO:0000313" key="4">
    <source>
        <dbReference type="Proteomes" id="UP000001745"/>
    </source>
</evidence>
<dbReference type="RefSeq" id="XP_002482563.1">
    <property type="nucleotide sequence ID" value="XM_002482518.1"/>
</dbReference>
<name>B8MCC5_TALSN</name>
<protein>
    <recommendedName>
        <fullName evidence="2">DUF7580 domain-containing protein</fullName>
    </recommendedName>
</protein>
<dbReference type="Proteomes" id="UP000001745">
    <property type="component" value="Unassembled WGS sequence"/>
</dbReference>
<accession>B8MCC5</accession>
<dbReference type="OMA" id="RVYWESG"/>
<feature type="signal peptide" evidence="1">
    <location>
        <begin position="1"/>
        <end position="27"/>
    </location>
</feature>
<keyword evidence="4" id="KW-1185">Reference proteome</keyword>
<sequence>MSGAEVAGIVLAVLPLVVNQLDTYARGLETIKGLRRYRWELEGYSSTLSAQYAIFLNTLEIFLQDVVDDHDERSGLISNPNGPGWKDAQFRKGLAEKLGRDYNAFTGTVTALCSLLEEVSNKLGRHTLDYSKAASINSLGSIRFRKILSKAIYEDILNKIDKVNQILKTLSDQSYQLDQARKGRGRWERGLKGHRDSRRHARVLYDILVRGQGWKCPCRNDHTVCFRLDLNTIHSSRNTEHPEKKTRFLIMLSSANKEAQRPHTHNQWYEIELQPELIEQTVPTHLKERSTPISEGKRKVQFVATSSTTICVETRYKGLNNPGPIGDLCSTLSSVDMTDPHVHQEFIGYILNQSSDARYNIRLLRSMEQDINLHSLQEILAGSPSSLTASIQDSDELSRRDRLYLAAVLACGVLQLHGSWLKQQWGTKDVLFAQNLHRGYTTFDHPYLVWHVIGPSRTRWESSILSEYTASGGHRIQNEILLPLAVALIELSLGKTISALYRPEDKDSRESQLHFNTATRVLRSVYCESGSSYGDVVKECLYWSRSKGERFEDPQFDECVFDTVVSPLLKDLDYFEGISHMK</sequence>
<dbReference type="InterPro" id="IPR056002">
    <property type="entry name" value="DUF7580"/>
</dbReference>
<organism evidence="3 4">
    <name type="scientific">Talaromyces stipitatus (strain ATCC 10500 / CBS 375.48 / QM 6759 / NRRL 1006)</name>
    <name type="common">Penicillium stipitatum</name>
    <dbReference type="NCBI Taxonomy" id="441959"/>
    <lineage>
        <taxon>Eukaryota</taxon>
        <taxon>Fungi</taxon>
        <taxon>Dikarya</taxon>
        <taxon>Ascomycota</taxon>
        <taxon>Pezizomycotina</taxon>
        <taxon>Eurotiomycetes</taxon>
        <taxon>Eurotiomycetidae</taxon>
        <taxon>Eurotiales</taxon>
        <taxon>Trichocomaceae</taxon>
        <taxon>Talaromyces</taxon>
        <taxon>Talaromyces sect. Talaromyces</taxon>
    </lineage>
</organism>
<dbReference type="OrthoDB" id="3565018at2759"/>
<evidence type="ECO:0000256" key="1">
    <source>
        <dbReference type="SAM" id="SignalP"/>
    </source>
</evidence>
<dbReference type="PhylomeDB" id="B8MCC5"/>
<dbReference type="PANTHER" id="PTHR35186:SF4">
    <property type="entry name" value="PRION-INHIBITION AND PROPAGATION HELO DOMAIN-CONTAINING PROTEIN"/>
    <property type="match status" value="1"/>
</dbReference>
<dbReference type="AlphaFoldDB" id="B8MCC5"/>
<evidence type="ECO:0000313" key="3">
    <source>
        <dbReference type="EMBL" id="EED18571.1"/>
    </source>
</evidence>
<evidence type="ECO:0000259" key="2">
    <source>
        <dbReference type="Pfam" id="PF24476"/>
    </source>
</evidence>
<dbReference type="GeneID" id="8102460"/>
<gene>
    <name evidence="3" type="ORF">TSTA_123000</name>
</gene>
<proteinExistence type="predicted"/>